<reference evidence="1 2" key="1">
    <citation type="journal article" date="2012" name="J. Bacteriol.">
        <title>Genome sequence of deep-sea manganese-oxidizing bacterium Marinobacter manganoxydans MnI7-9.</title>
        <authorList>
            <person name="Wang H."/>
            <person name="Li H."/>
            <person name="Shao Z."/>
            <person name="Liao S."/>
            <person name="Johnstone L."/>
            <person name="Rensing C."/>
            <person name="Wang G."/>
        </authorList>
    </citation>
    <scope>NUCLEOTIDE SEQUENCE [LARGE SCALE GENOMIC DNA]</scope>
    <source>
        <strain evidence="1 2">MnI7-9</strain>
    </source>
</reference>
<gene>
    <name evidence="1" type="ORF">KYE_00821</name>
</gene>
<accession>G6YMW3</accession>
<evidence type="ECO:0000313" key="2">
    <source>
        <dbReference type="Proteomes" id="UP000003208"/>
    </source>
</evidence>
<evidence type="ECO:0000313" key="1">
    <source>
        <dbReference type="EMBL" id="EHJ06435.1"/>
    </source>
</evidence>
<proteinExistence type="predicted"/>
<organism evidence="1 2">
    <name type="scientific">Marinobacter manganoxydans MnI7-9</name>
    <dbReference type="NCBI Taxonomy" id="1094979"/>
    <lineage>
        <taxon>Bacteria</taxon>
        <taxon>Pseudomonadati</taxon>
        <taxon>Pseudomonadota</taxon>
        <taxon>Gammaproteobacteria</taxon>
        <taxon>Pseudomonadales</taxon>
        <taxon>Marinobacteraceae</taxon>
        <taxon>Marinobacter</taxon>
    </lineage>
</organism>
<dbReference type="AlphaFoldDB" id="G6YMW3"/>
<protein>
    <submittedName>
        <fullName evidence="1">Uncharacterized protein</fullName>
    </submittedName>
</protein>
<sequence length="99" mass="11151">METVGIVTEDNIELSHWLGVADRRILRLVLELKSVLLDIEAWRTMILEPYKRLGPGVYMVGAFIGHDRIVGVVEGRQPMVRVFSSKPDALGRSFGQDTE</sequence>
<keyword evidence="2" id="KW-1185">Reference proteome</keyword>
<dbReference type="EMBL" id="AGTR01000004">
    <property type="protein sequence ID" value="EHJ06435.1"/>
    <property type="molecule type" value="Genomic_DNA"/>
</dbReference>
<name>G6YMW3_9GAMM</name>
<dbReference type="Proteomes" id="UP000003208">
    <property type="component" value="Unassembled WGS sequence"/>
</dbReference>